<reference evidence="2" key="1">
    <citation type="submission" date="2022-04" db="EMBL/GenBank/DDBJ databases">
        <title>Mucilaginibacter sp. RS28 isolated from freshwater.</title>
        <authorList>
            <person name="Ko S.-R."/>
        </authorList>
    </citation>
    <scope>NUCLEOTIDE SEQUENCE</scope>
    <source>
        <strain evidence="2">RS28</strain>
    </source>
</reference>
<protein>
    <submittedName>
        <fullName evidence="2">Capsule assembly Wzi family protein</fullName>
    </submittedName>
</protein>
<evidence type="ECO:0000313" key="2">
    <source>
        <dbReference type="EMBL" id="MCJ8209807.1"/>
    </source>
</evidence>
<dbReference type="Gene3D" id="2.40.160.130">
    <property type="entry name" value="Capsule assembly protein Wzi"/>
    <property type="match status" value="1"/>
</dbReference>
<dbReference type="Proteomes" id="UP001139450">
    <property type="component" value="Unassembled WGS sequence"/>
</dbReference>
<dbReference type="AlphaFoldDB" id="A0A9X2BBG2"/>
<dbReference type="EMBL" id="JALJEJ010000003">
    <property type="protein sequence ID" value="MCJ8209807.1"/>
    <property type="molecule type" value="Genomic_DNA"/>
</dbReference>
<feature type="chain" id="PRO_5040815572" evidence="1">
    <location>
        <begin position="23"/>
        <end position="566"/>
    </location>
</feature>
<dbReference type="InterPro" id="IPR038636">
    <property type="entry name" value="Wzi_sf"/>
</dbReference>
<name>A0A9X2BBG2_9SPHI</name>
<keyword evidence="1" id="KW-0732">Signal</keyword>
<organism evidence="2 3">
    <name type="scientific">Mucilaginibacter straminoryzae</name>
    <dbReference type="NCBI Taxonomy" id="2932774"/>
    <lineage>
        <taxon>Bacteria</taxon>
        <taxon>Pseudomonadati</taxon>
        <taxon>Bacteroidota</taxon>
        <taxon>Sphingobacteriia</taxon>
        <taxon>Sphingobacteriales</taxon>
        <taxon>Sphingobacteriaceae</taxon>
        <taxon>Mucilaginibacter</taxon>
    </lineage>
</organism>
<dbReference type="InterPro" id="IPR026950">
    <property type="entry name" value="Caps_assemb_Wzi"/>
</dbReference>
<feature type="signal peptide" evidence="1">
    <location>
        <begin position="1"/>
        <end position="22"/>
    </location>
</feature>
<dbReference type="Pfam" id="PF14052">
    <property type="entry name" value="Caps_assemb_Wzi"/>
    <property type="match status" value="1"/>
</dbReference>
<sequence length="566" mass="64354">MRRFKYILAAFVAQFAIVNIQAQTLPVGTNSLEDYYRRAQLLGEVDSSASFTIRPLLSAKQLGVKNFFTPDSAYLSSAGYKSSEWLQFGKKLQVRILPASILLQENTNHPYGWNDGAMIPARGLQTLISGGLYMQYGILSVQLRPEFISAANSTFDTFNKNHYEVIAAWYHDFYNNIDLPARFGVNSFSRAYWGQSSIRLNYKAFSLGLSTENLWWGPGIRNSLLMSNDAPGFAHLTLNTIKPINTFLGSFEGQLIAGRLKNSNQPPLIPEWEFFNSSVYIPKPDDQRYISGLVLTWHPKWVPGLFLGVTRTAQLYNKDLNGIKDYLPVFNELKSVTGDQAIDYKKDTRSSVFARWLWPEEHAEVYFEYGHNNYTSDLRNVVLEPQDTRAYIAGVRKIVPFANKANGGILVGVEVTELAQTSTDRIADAQSWYINKYVRQGYTNYGQSLGAGIGPGGNLQSVEVSWVKGLKKLGLQIERYLHNDDFYYYAYTRSNDWRRHWVDMSLAANAEWNIGRFIVSGKIMGIKSLNYQWYLDPSKEIVGQPYYVGGRNVYNVQLQAGLTYRF</sequence>
<keyword evidence="3" id="KW-1185">Reference proteome</keyword>
<dbReference type="RefSeq" id="WP_245129639.1">
    <property type="nucleotide sequence ID" value="NZ_JALJEJ010000003.1"/>
</dbReference>
<evidence type="ECO:0000313" key="3">
    <source>
        <dbReference type="Proteomes" id="UP001139450"/>
    </source>
</evidence>
<gene>
    <name evidence="2" type="ORF">MUY27_08810</name>
</gene>
<accession>A0A9X2BBG2</accession>
<evidence type="ECO:0000256" key="1">
    <source>
        <dbReference type="SAM" id="SignalP"/>
    </source>
</evidence>
<proteinExistence type="predicted"/>
<comment type="caution">
    <text evidence="2">The sequence shown here is derived from an EMBL/GenBank/DDBJ whole genome shotgun (WGS) entry which is preliminary data.</text>
</comment>